<evidence type="ECO:0000256" key="2">
    <source>
        <dbReference type="ARBA" id="ARBA00023012"/>
    </source>
</evidence>
<dbReference type="OrthoDB" id="9790442at2"/>
<feature type="domain" description="OmpR/PhoB-type" evidence="9">
    <location>
        <begin position="126"/>
        <end position="224"/>
    </location>
</feature>
<dbReference type="PROSITE" id="PS51755">
    <property type="entry name" value="OMPR_PHOB"/>
    <property type="match status" value="1"/>
</dbReference>
<evidence type="ECO:0000256" key="7">
    <source>
        <dbReference type="PROSITE-ProRule" id="PRU01091"/>
    </source>
</evidence>
<keyword evidence="3" id="KW-0805">Transcription regulation</keyword>
<keyword evidence="5" id="KW-0804">Transcription</keyword>
<dbReference type="PROSITE" id="PS50110">
    <property type="entry name" value="RESPONSE_REGULATORY"/>
    <property type="match status" value="1"/>
</dbReference>
<keyword evidence="4 7" id="KW-0238">DNA-binding</keyword>
<dbReference type="SUPFAM" id="SSF52172">
    <property type="entry name" value="CheY-like"/>
    <property type="match status" value="1"/>
</dbReference>
<evidence type="ECO:0000256" key="5">
    <source>
        <dbReference type="ARBA" id="ARBA00023163"/>
    </source>
</evidence>
<feature type="domain" description="Response regulatory" evidence="8">
    <location>
        <begin position="2"/>
        <end position="116"/>
    </location>
</feature>
<dbReference type="KEGG" id="als:DJ013_21490"/>
<reference evidence="10 11" key="1">
    <citation type="submission" date="2018-05" db="EMBL/GenBank/DDBJ databases">
        <title>Complete genome sequence of Arcticibacterium luteifluviistationis SM1504T, a cytophagaceae bacterium isolated from Arctic surface seawater.</title>
        <authorList>
            <person name="Li Y."/>
            <person name="Qin Q.-L."/>
        </authorList>
    </citation>
    <scope>NUCLEOTIDE SEQUENCE [LARGE SCALE GENOMIC DNA]</scope>
    <source>
        <strain evidence="10 11">SM1504</strain>
    </source>
</reference>
<dbReference type="Pfam" id="PF00072">
    <property type="entry name" value="Response_reg"/>
    <property type="match status" value="1"/>
</dbReference>
<dbReference type="InterPro" id="IPR036388">
    <property type="entry name" value="WH-like_DNA-bd_sf"/>
</dbReference>
<organism evidence="10 11">
    <name type="scientific">Arcticibacterium luteifluviistationis</name>
    <dbReference type="NCBI Taxonomy" id="1784714"/>
    <lineage>
        <taxon>Bacteria</taxon>
        <taxon>Pseudomonadati</taxon>
        <taxon>Bacteroidota</taxon>
        <taxon>Cytophagia</taxon>
        <taxon>Cytophagales</taxon>
        <taxon>Leadbetterellaceae</taxon>
        <taxon>Arcticibacterium</taxon>
    </lineage>
</organism>
<dbReference type="AlphaFoldDB" id="A0A2Z4GIP1"/>
<evidence type="ECO:0000259" key="8">
    <source>
        <dbReference type="PROSITE" id="PS50110"/>
    </source>
</evidence>
<keyword evidence="11" id="KW-1185">Reference proteome</keyword>
<dbReference type="Pfam" id="PF00486">
    <property type="entry name" value="Trans_reg_C"/>
    <property type="match status" value="1"/>
</dbReference>
<dbReference type="Gene3D" id="3.40.50.2300">
    <property type="match status" value="1"/>
</dbReference>
<evidence type="ECO:0000256" key="6">
    <source>
        <dbReference type="PROSITE-ProRule" id="PRU00169"/>
    </source>
</evidence>
<sequence length="227" mass="26119">MNALLLEDDKTLVKEVKSFLNSRDIKCDVVFDGEVLFRQIRQSSYDVLLLDINVPLLNGLEVCKRLRREGITTPVIMLTAYGDIQDKKDAFNFGADDYLVKPFHFEELLLRINSILRRGNTDKVHADLLTVGDLEINQTDMVVKRANTTIELTKKEYQLLVFLTKAKGRVVSKQTIAEQIWDIHFETSLNTIEVYINFLRNKIDKGFSKKLIHTKPGFGYYLTADES</sequence>
<dbReference type="GO" id="GO:0000976">
    <property type="term" value="F:transcription cis-regulatory region binding"/>
    <property type="evidence" value="ECO:0007669"/>
    <property type="project" value="TreeGrafter"/>
</dbReference>
<evidence type="ECO:0000313" key="10">
    <source>
        <dbReference type="EMBL" id="AWW00988.1"/>
    </source>
</evidence>
<dbReference type="InterPro" id="IPR039420">
    <property type="entry name" value="WalR-like"/>
</dbReference>
<evidence type="ECO:0000256" key="4">
    <source>
        <dbReference type="ARBA" id="ARBA00023125"/>
    </source>
</evidence>
<accession>A0A2Z4GIP1</accession>
<keyword evidence="1 6" id="KW-0597">Phosphoprotein</keyword>
<dbReference type="SMART" id="SM00448">
    <property type="entry name" value="REC"/>
    <property type="match status" value="1"/>
</dbReference>
<name>A0A2Z4GIP1_9BACT</name>
<evidence type="ECO:0000259" key="9">
    <source>
        <dbReference type="PROSITE" id="PS51755"/>
    </source>
</evidence>
<dbReference type="Gene3D" id="6.10.250.690">
    <property type="match status" value="1"/>
</dbReference>
<dbReference type="GO" id="GO:0032993">
    <property type="term" value="C:protein-DNA complex"/>
    <property type="evidence" value="ECO:0007669"/>
    <property type="project" value="TreeGrafter"/>
</dbReference>
<dbReference type="GO" id="GO:0006355">
    <property type="term" value="P:regulation of DNA-templated transcription"/>
    <property type="evidence" value="ECO:0007669"/>
    <property type="project" value="InterPro"/>
</dbReference>
<dbReference type="PANTHER" id="PTHR48111:SF22">
    <property type="entry name" value="REGULATOR OF RPOS"/>
    <property type="match status" value="1"/>
</dbReference>
<dbReference type="PANTHER" id="PTHR48111">
    <property type="entry name" value="REGULATOR OF RPOS"/>
    <property type="match status" value="1"/>
</dbReference>
<gene>
    <name evidence="10" type="ORF">DJ013_21490</name>
</gene>
<proteinExistence type="predicted"/>
<protein>
    <submittedName>
        <fullName evidence="10">DNA-binding response regulator</fullName>
    </submittedName>
</protein>
<feature type="DNA-binding region" description="OmpR/PhoB-type" evidence="7">
    <location>
        <begin position="126"/>
        <end position="224"/>
    </location>
</feature>
<keyword evidence="2" id="KW-0902">Two-component regulatory system</keyword>
<dbReference type="GO" id="GO:0000156">
    <property type="term" value="F:phosphorelay response regulator activity"/>
    <property type="evidence" value="ECO:0007669"/>
    <property type="project" value="TreeGrafter"/>
</dbReference>
<evidence type="ECO:0000313" key="11">
    <source>
        <dbReference type="Proteomes" id="UP000249873"/>
    </source>
</evidence>
<dbReference type="EMBL" id="CP029480">
    <property type="protein sequence ID" value="AWW00988.1"/>
    <property type="molecule type" value="Genomic_DNA"/>
</dbReference>
<dbReference type="FunFam" id="1.10.10.10:FF:000005">
    <property type="entry name" value="Two-component system response regulator"/>
    <property type="match status" value="1"/>
</dbReference>
<dbReference type="Proteomes" id="UP000249873">
    <property type="component" value="Chromosome"/>
</dbReference>
<evidence type="ECO:0000256" key="3">
    <source>
        <dbReference type="ARBA" id="ARBA00023015"/>
    </source>
</evidence>
<dbReference type="InterPro" id="IPR001867">
    <property type="entry name" value="OmpR/PhoB-type_DNA-bd"/>
</dbReference>
<dbReference type="InterPro" id="IPR001789">
    <property type="entry name" value="Sig_transdc_resp-reg_receiver"/>
</dbReference>
<feature type="modified residue" description="4-aspartylphosphate" evidence="6">
    <location>
        <position position="51"/>
    </location>
</feature>
<dbReference type="Gene3D" id="1.10.10.10">
    <property type="entry name" value="Winged helix-like DNA-binding domain superfamily/Winged helix DNA-binding domain"/>
    <property type="match status" value="1"/>
</dbReference>
<dbReference type="InterPro" id="IPR011006">
    <property type="entry name" value="CheY-like_superfamily"/>
</dbReference>
<dbReference type="SMART" id="SM00862">
    <property type="entry name" value="Trans_reg_C"/>
    <property type="match status" value="1"/>
</dbReference>
<evidence type="ECO:0000256" key="1">
    <source>
        <dbReference type="ARBA" id="ARBA00022553"/>
    </source>
</evidence>
<dbReference type="CDD" id="cd00383">
    <property type="entry name" value="trans_reg_C"/>
    <property type="match status" value="1"/>
</dbReference>
<dbReference type="GO" id="GO:0005829">
    <property type="term" value="C:cytosol"/>
    <property type="evidence" value="ECO:0007669"/>
    <property type="project" value="TreeGrafter"/>
</dbReference>